<dbReference type="PROSITE" id="PS51029">
    <property type="entry name" value="MADF"/>
    <property type="match status" value="1"/>
</dbReference>
<accession>A0AAV1K808</accession>
<dbReference type="PANTHER" id="PTHR12243">
    <property type="entry name" value="MADF DOMAIN TRANSCRIPTION FACTOR"/>
    <property type="match status" value="1"/>
</dbReference>
<dbReference type="Proteomes" id="UP001314205">
    <property type="component" value="Unassembled WGS sequence"/>
</dbReference>
<dbReference type="AlphaFoldDB" id="A0AAV1K808"/>
<feature type="region of interest" description="Disordered" evidence="1">
    <location>
        <begin position="106"/>
        <end position="127"/>
    </location>
</feature>
<evidence type="ECO:0000313" key="4">
    <source>
        <dbReference type="Proteomes" id="UP001314205"/>
    </source>
</evidence>
<gene>
    <name evidence="3" type="ORF">PARMNEM_LOCUS182</name>
</gene>
<feature type="domain" description="MADF" evidence="2">
    <location>
        <begin position="8"/>
        <end position="96"/>
    </location>
</feature>
<sequence length="277" mass="31911">MTMQIKEKLIELVRQYECLYDYRHKEYKNNIHKTLLWDGIGRTLNIEVSKAKDIWRTLRDGYVRYKKEAKGQSGSSRKYSHYMWSEQMAFLDESLALRPTNTIVTSPQIKSEQPQSPTFLEVSVSQQSSISPEEEPYSVALWQSSAQPGPSWTEPQQQLHRISDFNSSTQSPLLLHTHPQSSPSSSISTSVPNIDGPSIAKKRKNSNSDENKSGEVLEFLRNRRKVYDAVDHLFMSYAKTFKKLSPRKQIELKKSLANLFADAELSELDSEFSREEQ</sequence>
<feature type="region of interest" description="Disordered" evidence="1">
    <location>
        <begin position="169"/>
        <end position="212"/>
    </location>
</feature>
<comment type="caution">
    <text evidence="3">The sequence shown here is derived from an EMBL/GenBank/DDBJ whole genome shotgun (WGS) entry which is preliminary data.</text>
</comment>
<name>A0AAV1K808_9NEOP</name>
<evidence type="ECO:0000313" key="3">
    <source>
        <dbReference type="EMBL" id="CAK1578042.1"/>
    </source>
</evidence>
<feature type="compositionally biased region" description="Low complexity" evidence="1">
    <location>
        <begin position="171"/>
        <end position="190"/>
    </location>
</feature>
<organism evidence="3 4">
    <name type="scientific">Parnassius mnemosyne</name>
    <name type="common">clouded apollo</name>
    <dbReference type="NCBI Taxonomy" id="213953"/>
    <lineage>
        <taxon>Eukaryota</taxon>
        <taxon>Metazoa</taxon>
        <taxon>Ecdysozoa</taxon>
        <taxon>Arthropoda</taxon>
        <taxon>Hexapoda</taxon>
        <taxon>Insecta</taxon>
        <taxon>Pterygota</taxon>
        <taxon>Neoptera</taxon>
        <taxon>Endopterygota</taxon>
        <taxon>Lepidoptera</taxon>
        <taxon>Glossata</taxon>
        <taxon>Ditrysia</taxon>
        <taxon>Papilionoidea</taxon>
        <taxon>Papilionidae</taxon>
        <taxon>Parnassiinae</taxon>
        <taxon>Parnassini</taxon>
        <taxon>Parnassius</taxon>
        <taxon>Driopa</taxon>
    </lineage>
</organism>
<protein>
    <recommendedName>
        <fullName evidence="2">MADF domain-containing protein</fullName>
    </recommendedName>
</protein>
<feature type="compositionally biased region" description="Polar residues" evidence="1">
    <location>
        <begin position="106"/>
        <end position="118"/>
    </location>
</feature>
<dbReference type="Pfam" id="PF10545">
    <property type="entry name" value="MADF_DNA_bdg"/>
    <property type="match status" value="1"/>
</dbReference>
<dbReference type="EMBL" id="CAVLGL010000001">
    <property type="protein sequence ID" value="CAK1578042.1"/>
    <property type="molecule type" value="Genomic_DNA"/>
</dbReference>
<reference evidence="3 4" key="1">
    <citation type="submission" date="2023-11" db="EMBL/GenBank/DDBJ databases">
        <authorList>
            <person name="Hedman E."/>
            <person name="Englund M."/>
            <person name="Stromberg M."/>
            <person name="Nyberg Akerstrom W."/>
            <person name="Nylinder S."/>
            <person name="Jareborg N."/>
            <person name="Kallberg Y."/>
            <person name="Kronander E."/>
        </authorList>
    </citation>
    <scope>NUCLEOTIDE SEQUENCE [LARGE SCALE GENOMIC DNA]</scope>
</reference>
<dbReference type="InterPro" id="IPR039353">
    <property type="entry name" value="TF_Adf1"/>
</dbReference>
<proteinExistence type="predicted"/>
<dbReference type="InterPro" id="IPR006578">
    <property type="entry name" value="MADF-dom"/>
</dbReference>
<evidence type="ECO:0000259" key="2">
    <source>
        <dbReference type="PROSITE" id="PS51029"/>
    </source>
</evidence>
<dbReference type="SMART" id="SM00595">
    <property type="entry name" value="MADF"/>
    <property type="match status" value="1"/>
</dbReference>
<keyword evidence="4" id="KW-1185">Reference proteome</keyword>
<dbReference type="PANTHER" id="PTHR12243:SF67">
    <property type="entry name" value="COREPRESSOR OF PANGOLIN, ISOFORM A-RELATED"/>
    <property type="match status" value="1"/>
</dbReference>
<evidence type="ECO:0000256" key="1">
    <source>
        <dbReference type="SAM" id="MobiDB-lite"/>
    </source>
</evidence>